<feature type="compositionally biased region" description="Polar residues" evidence="6">
    <location>
        <begin position="192"/>
        <end position="222"/>
    </location>
</feature>
<gene>
    <name evidence="9" type="ORF">g.495</name>
</gene>
<evidence type="ECO:0000256" key="5">
    <source>
        <dbReference type="ARBA" id="ARBA00023242"/>
    </source>
</evidence>
<dbReference type="InterPro" id="IPR019406">
    <property type="entry name" value="APLF_PBZ"/>
</dbReference>
<dbReference type="Gene3D" id="2.60.200.20">
    <property type="match status" value="1"/>
</dbReference>
<protein>
    <recommendedName>
        <fullName evidence="10">Aprataxin and PNK-like factor PBZ domain-containing protein</fullName>
    </recommendedName>
</protein>
<evidence type="ECO:0008006" key="10">
    <source>
        <dbReference type="Google" id="ProtNLM"/>
    </source>
</evidence>
<feature type="compositionally biased region" description="Pro residues" evidence="6">
    <location>
        <begin position="227"/>
        <end position="240"/>
    </location>
</feature>
<feature type="compositionally biased region" description="Low complexity" evidence="6">
    <location>
        <begin position="283"/>
        <end position="296"/>
    </location>
</feature>
<feature type="compositionally biased region" description="Polar residues" evidence="6">
    <location>
        <begin position="132"/>
        <end position="149"/>
    </location>
</feature>
<dbReference type="PANTHER" id="PTHR21315:SF2">
    <property type="entry name" value="APRATAXIN AND PNK-LIKE FACTOR"/>
    <property type="match status" value="1"/>
</dbReference>
<dbReference type="EMBL" id="GDQN01004874">
    <property type="protein sequence ID" value="JAT86180.1"/>
    <property type="molecule type" value="Transcribed_RNA"/>
</dbReference>
<feature type="non-terminal residue" evidence="9">
    <location>
        <position position="357"/>
    </location>
</feature>
<dbReference type="GO" id="GO:0006302">
    <property type="term" value="P:double-strand break repair"/>
    <property type="evidence" value="ECO:0007669"/>
    <property type="project" value="InterPro"/>
</dbReference>
<feature type="region of interest" description="Disordered" evidence="6">
    <location>
        <begin position="192"/>
        <end position="312"/>
    </location>
</feature>
<keyword evidence="3" id="KW-0378">Hydrolase</keyword>
<keyword evidence="4" id="KW-0234">DNA repair</keyword>
<keyword evidence="5" id="KW-0539">Nucleus</keyword>
<dbReference type="Pfam" id="PF10283">
    <property type="entry name" value="zf-CCHH"/>
    <property type="match status" value="1"/>
</dbReference>
<dbReference type="GO" id="GO:0005634">
    <property type="term" value="C:nucleus"/>
    <property type="evidence" value="ECO:0007669"/>
    <property type="project" value="UniProtKB-SubCell"/>
</dbReference>
<dbReference type="GO" id="GO:0003906">
    <property type="term" value="F:DNA-(apurinic or apyrimidinic site) endonuclease activity"/>
    <property type="evidence" value="ECO:0007669"/>
    <property type="project" value="InterPro"/>
</dbReference>
<dbReference type="FunFam" id="2.60.200.20:FF:000061">
    <property type="entry name" value="Zgc:165656 protein"/>
    <property type="match status" value="1"/>
</dbReference>
<evidence type="ECO:0000313" key="9">
    <source>
        <dbReference type="EMBL" id="JAT86180.1"/>
    </source>
</evidence>
<name>A0A1E1WGQ8_PECGO</name>
<proteinExistence type="predicted"/>
<feature type="region of interest" description="Disordered" evidence="6">
    <location>
        <begin position="117"/>
        <end position="152"/>
    </location>
</feature>
<accession>A0A1E1WGQ8</accession>
<sequence>MVFKLVRTDTEEPCKILLPSGKHLIGRGKLLECDDKRVSRKHGEIEVNDDAISIKALHQNPCFYVKKNSEETAVLKQNCVVNLANGDKFGLLPNTYWYEILHCAGLDLGDPPNIACEDESQSTDINSERSADTQVNQTIPAPNTDNVTNEMDDCDDAEFLNVELNESVLGSQMQGSQSPSLIQAGSPTLLQQMSPSLTPRETTQSVGNTSPLIPPQNDSATESYPLDAPPPEVKADPSPPKRCHSPEDSKEGVKKVKIEPVDVKQEPDAKPGPSGDQGPSCSGNADGNGDANNKNAMPPSPDKANAPAAPGPGRERCMYGANCYRKNLAHKAQFSHPCDADWGAGERGVCPWGAGCR</sequence>
<evidence type="ECO:0000256" key="3">
    <source>
        <dbReference type="ARBA" id="ARBA00022801"/>
    </source>
</evidence>
<dbReference type="AlphaFoldDB" id="A0A1E1WGQ8"/>
<keyword evidence="2" id="KW-0227">DNA damage</keyword>
<reference evidence="9" key="1">
    <citation type="submission" date="2015-09" db="EMBL/GenBank/DDBJ databases">
        <title>De novo assembly of Pectinophora gossypiella (Pink Bollworm) gut transcriptome.</title>
        <authorList>
            <person name="Tassone E.E."/>
        </authorList>
    </citation>
    <scope>NUCLEOTIDE SEQUENCE</scope>
</reference>
<feature type="domain" description="PNK FHA" evidence="8">
    <location>
        <begin position="11"/>
        <end position="62"/>
    </location>
</feature>
<evidence type="ECO:0000256" key="6">
    <source>
        <dbReference type="SAM" id="MobiDB-lite"/>
    </source>
</evidence>
<dbReference type="Pfam" id="PF17913">
    <property type="entry name" value="FHA_2"/>
    <property type="match status" value="1"/>
</dbReference>
<dbReference type="PANTHER" id="PTHR21315">
    <property type="entry name" value="APRATAXIN AND PNK-LIKE FACTOR-RELATED"/>
    <property type="match status" value="1"/>
</dbReference>
<dbReference type="OrthoDB" id="10256774at2759"/>
<dbReference type="InterPro" id="IPR008984">
    <property type="entry name" value="SMAD_FHA_dom_sf"/>
</dbReference>
<dbReference type="SUPFAM" id="SSF49879">
    <property type="entry name" value="SMAD/FHA domain"/>
    <property type="match status" value="1"/>
</dbReference>
<dbReference type="GO" id="GO:0035861">
    <property type="term" value="C:site of double-strand break"/>
    <property type="evidence" value="ECO:0007669"/>
    <property type="project" value="TreeGrafter"/>
</dbReference>
<evidence type="ECO:0000256" key="1">
    <source>
        <dbReference type="ARBA" id="ARBA00004123"/>
    </source>
</evidence>
<dbReference type="InterPro" id="IPR041388">
    <property type="entry name" value="FHA_2"/>
</dbReference>
<organism evidence="9">
    <name type="scientific">Pectinophora gossypiella</name>
    <name type="common">Cotton pink bollworm</name>
    <name type="synonym">Depressaria gossypiella</name>
    <dbReference type="NCBI Taxonomy" id="13191"/>
    <lineage>
        <taxon>Eukaryota</taxon>
        <taxon>Metazoa</taxon>
        <taxon>Ecdysozoa</taxon>
        <taxon>Arthropoda</taxon>
        <taxon>Hexapoda</taxon>
        <taxon>Insecta</taxon>
        <taxon>Pterygota</taxon>
        <taxon>Neoptera</taxon>
        <taxon>Endopterygota</taxon>
        <taxon>Lepidoptera</taxon>
        <taxon>Glossata</taxon>
        <taxon>Ditrysia</taxon>
        <taxon>Gelechioidea</taxon>
        <taxon>Gelechiidae</taxon>
        <taxon>Apatetrinae</taxon>
        <taxon>Pectinophora</taxon>
    </lineage>
</organism>
<evidence type="ECO:0000259" key="7">
    <source>
        <dbReference type="Pfam" id="PF10283"/>
    </source>
</evidence>
<evidence type="ECO:0000259" key="8">
    <source>
        <dbReference type="Pfam" id="PF17913"/>
    </source>
</evidence>
<comment type="subcellular location">
    <subcellularLocation>
        <location evidence="1">Nucleus</location>
    </subcellularLocation>
</comment>
<feature type="domain" description="PBZ-type" evidence="7">
    <location>
        <begin position="314"/>
        <end position="339"/>
    </location>
</feature>
<evidence type="ECO:0000256" key="2">
    <source>
        <dbReference type="ARBA" id="ARBA00022763"/>
    </source>
</evidence>
<dbReference type="InterPro" id="IPR039253">
    <property type="entry name" value="APLF"/>
</dbReference>
<dbReference type="GO" id="GO:0008408">
    <property type="term" value="F:3'-5' exonuclease activity"/>
    <property type="evidence" value="ECO:0007669"/>
    <property type="project" value="InterPro"/>
</dbReference>
<feature type="compositionally biased region" description="Basic and acidic residues" evidence="6">
    <location>
        <begin position="244"/>
        <end position="269"/>
    </location>
</feature>
<evidence type="ECO:0000256" key="4">
    <source>
        <dbReference type="ARBA" id="ARBA00023204"/>
    </source>
</evidence>